<dbReference type="Pfam" id="PF13302">
    <property type="entry name" value="Acetyltransf_3"/>
    <property type="match status" value="1"/>
</dbReference>
<evidence type="ECO:0000313" key="2">
    <source>
        <dbReference type="EMBL" id="AAP08986.1"/>
    </source>
</evidence>
<reference evidence="2 3" key="1">
    <citation type="journal article" date="2003" name="Nature">
        <title>Genome sequence of Bacillus cereus and comparative analysis with Bacillus anthracis.</title>
        <authorList>
            <person name="Ivanova N."/>
            <person name="Sorokin A."/>
            <person name="Anderson I."/>
            <person name="Galleron N."/>
            <person name="Candelon B."/>
            <person name="Kapatral V."/>
            <person name="Bhattacharyya A."/>
            <person name="Reznik G."/>
            <person name="Mikhailova N."/>
            <person name="Lapidus A."/>
            <person name="Chu L."/>
            <person name="Mazur M."/>
            <person name="Goltsman E."/>
            <person name="Larsen N."/>
            <person name="D'Souza M."/>
            <person name="Walunas T."/>
            <person name="Grechkin Y."/>
            <person name="Pusch G."/>
            <person name="Haselkorn R."/>
            <person name="Fonstein M."/>
            <person name="Ehrlich S.D."/>
            <person name="Overbeek R."/>
            <person name="Kyrpides N."/>
        </authorList>
    </citation>
    <scope>NUCLEOTIDE SEQUENCE [LARGE SCALE GENOMIC DNA]</scope>
    <source>
        <strain evidence="3">ATCC 14579 / DSM 31 / CCUG 7414 / JCM 2152 / NBRC 15305 / NCIMB 9373 / NCTC 2599 / NRRL B-3711</strain>
    </source>
</reference>
<dbReference type="InterPro" id="IPR016181">
    <property type="entry name" value="Acyl_CoA_acyltransferase"/>
</dbReference>
<dbReference type="PATRIC" id="fig|226900.8.peg.2025"/>
<dbReference type="InterPro" id="IPR000182">
    <property type="entry name" value="GNAT_dom"/>
</dbReference>
<dbReference type="KEGG" id="bce:BC2017"/>
<dbReference type="PANTHER" id="PTHR43441:SF3">
    <property type="entry name" value="ACETYLTRANSFERASE"/>
    <property type="match status" value="1"/>
</dbReference>
<evidence type="ECO:0000259" key="1">
    <source>
        <dbReference type="PROSITE" id="PS51186"/>
    </source>
</evidence>
<dbReference type="GO" id="GO:0008999">
    <property type="term" value="F:protein-N-terminal-alanine acetyltransferase activity"/>
    <property type="evidence" value="ECO:0000318"/>
    <property type="project" value="GO_Central"/>
</dbReference>
<name>Q81EG2_BACCR</name>
<organism evidence="2 3">
    <name type="scientific">Bacillus cereus (strain ATCC 14579 / DSM 31 / CCUG 7414 / JCM 2152 / NBRC 15305 / NCIMB 9373 / NCTC 2599 / NRRL B-3711)</name>
    <dbReference type="NCBI Taxonomy" id="226900"/>
    <lineage>
        <taxon>Bacteria</taxon>
        <taxon>Bacillati</taxon>
        <taxon>Bacillota</taxon>
        <taxon>Bacilli</taxon>
        <taxon>Bacillales</taxon>
        <taxon>Bacillaceae</taxon>
        <taxon>Bacillus</taxon>
        <taxon>Bacillus cereus group</taxon>
    </lineage>
</organism>
<keyword evidence="2" id="KW-0012">Acyltransferase</keyword>
<dbReference type="SUPFAM" id="SSF55729">
    <property type="entry name" value="Acyl-CoA N-acyltransferases (Nat)"/>
    <property type="match status" value="1"/>
</dbReference>
<gene>
    <name evidence="2" type="ordered locus">BC_2017</name>
</gene>
<feature type="domain" description="N-acetyltransferase" evidence="1">
    <location>
        <begin position="39"/>
        <end position="190"/>
    </location>
</feature>
<evidence type="ECO:0000313" key="3">
    <source>
        <dbReference type="Proteomes" id="UP000001417"/>
    </source>
</evidence>
<dbReference type="Proteomes" id="UP000001417">
    <property type="component" value="Chromosome"/>
</dbReference>
<keyword evidence="3" id="KW-1185">Reference proteome</keyword>
<protein>
    <submittedName>
        <fullName evidence="2">Ribosomal-protein-serine acetyltransferase</fullName>
        <ecNumber evidence="2">2.3.1.-</ecNumber>
    </submittedName>
</protein>
<dbReference type="EC" id="2.3.1.-" evidence="2"/>
<dbReference type="InterPro" id="IPR051908">
    <property type="entry name" value="Ribosomal_N-acetyltransferase"/>
</dbReference>
<proteinExistence type="predicted"/>
<dbReference type="GO" id="GO:0005737">
    <property type="term" value="C:cytoplasm"/>
    <property type="evidence" value="ECO:0000318"/>
    <property type="project" value="GO_Central"/>
</dbReference>
<dbReference type="PROSITE" id="PS51186">
    <property type="entry name" value="GNAT"/>
    <property type="match status" value="1"/>
</dbReference>
<dbReference type="EMBL" id="AE016877">
    <property type="protein sequence ID" value="AAP08986.1"/>
    <property type="molecule type" value="Genomic_DNA"/>
</dbReference>
<dbReference type="HOGENOM" id="CLU_013985_3_0_9"/>
<dbReference type="Gene3D" id="3.40.630.30">
    <property type="match status" value="1"/>
</dbReference>
<sequence length="197" mass="22726">MFTVNPLLFDFPSEFYTDRLFIRMPKPGDGKVVYDAIQASIQELKPWMVFAQKEQTEQEVEESIRKSHIQFLQREDLRLLVFSKETGEFIASAGLHRINWDIPQFEIGYWIDTRFSGKGYMVEAAKGITDYAFSELKANRVEIRCDSLNKKSRAIPEKLGFKLEGTLESASVAVDGNGLRDMCVFAMTRNTYEKEEL</sequence>
<accession>Q81EG2</accession>
<dbReference type="GO" id="GO:1990189">
    <property type="term" value="F:protein N-terminal-serine acetyltransferase activity"/>
    <property type="evidence" value="ECO:0000318"/>
    <property type="project" value="GO_Central"/>
</dbReference>
<dbReference type="AlphaFoldDB" id="Q81EG2"/>
<dbReference type="PANTHER" id="PTHR43441">
    <property type="entry name" value="RIBOSOMAL-PROTEIN-SERINE ACETYLTRANSFERASE"/>
    <property type="match status" value="1"/>
</dbReference>
<dbReference type="FunFam" id="3.40.630.30:FF:000110">
    <property type="entry name" value="Ribosomal-protein-serine acetyltransferase"/>
    <property type="match status" value="1"/>
</dbReference>
<keyword evidence="2" id="KW-0808">Transferase</keyword>